<reference evidence="2 4" key="3">
    <citation type="submission" date="2018-06" db="EMBL/GenBank/DDBJ databases">
        <authorList>
            <consortium name="Pathogen Informatics"/>
            <person name="Doyle S."/>
        </authorList>
    </citation>
    <scope>NUCLEOTIDE SEQUENCE [LARGE SCALE GENOMIC DNA]</scope>
    <source>
        <strain evidence="2 4">NCTC10736</strain>
    </source>
</reference>
<evidence type="ECO:0000313" key="3">
    <source>
        <dbReference type="Proteomes" id="UP000240506"/>
    </source>
</evidence>
<evidence type="ECO:0000313" key="2">
    <source>
        <dbReference type="EMBL" id="SUI61358.1"/>
    </source>
</evidence>
<name>A0A1N6TQG1_9GAMM</name>
<organism evidence="2 4">
    <name type="scientific">Shewanella morhuae</name>
    <dbReference type="NCBI Taxonomy" id="365591"/>
    <lineage>
        <taxon>Bacteria</taxon>
        <taxon>Pseudomonadati</taxon>
        <taxon>Pseudomonadota</taxon>
        <taxon>Gammaproteobacteria</taxon>
        <taxon>Alteromonadales</taxon>
        <taxon>Shewanellaceae</taxon>
        <taxon>Shewanella</taxon>
    </lineage>
</organism>
<dbReference type="AlphaFoldDB" id="A0A1N6TQG1"/>
<reference evidence="1" key="1">
    <citation type="submission" date="2018-03" db="EMBL/GenBank/DDBJ databases">
        <authorList>
            <person name="Dailey F.E."/>
        </authorList>
    </citation>
    <scope>NUCLEOTIDE SEQUENCE</scope>
    <source>
        <strain evidence="1">CW7</strain>
    </source>
</reference>
<evidence type="ECO:0000313" key="4">
    <source>
        <dbReference type="Proteomes" id="UP000255061"/>
    </source>
</evidence>
<sequence length="68" mass="7943">MFFKKKEPQTVDVLGRPFRCLVCHHDLFWLGRAQLNTALATFFKFDWANRSAAHVSCAKCGHISWFKQ</sequence>
<reference evidence="1 3" key="2">
    <citation type="submission" date="2018-04" db="EMBL/GenBank/DDBJ databases">
        <title>Genomic sequence of a freshwater isolate of Shewanella morhuae.</title>
        <authorList>
            <person name="Castillo D.E."/>
            <person name="Gram L."/>
        </authorList>
    </citation>
    <scope>NUCLEOTIDE SEQUENCE [LARGE SCALE GENOMIC DNA]</scope>
    <source>
        <strain evidence="1 3">CW7</strain>
    </source>
</reference>
<dbReference type="EMBL" id="PYSG01000002">
    <property type="protein sequence ID" value="PTA49685.1"/>
    <property type="molecule type" value="Genomic_DNA"/>
</dbReference>
<gene>
    <name evidence="1" type="ORF">C9I43_03635</name>
    <name evidence="2" type="ORF">NCTC10736_00441</name>
</gene>
<proteinExistence type="predicted"/>
<protein>
    <recommendedName>
        <fullName evidence="5">Nucleic-acid-binding protein containing Zn-ribbon domain (DUF2082)</fullName>
    </recommendedName>
</protein>
<dbReference type="STRING" id="365591.SAMN05421840_102106"/>
<accession>A0A1N6TQG1</accession>
<evidence type="ECO:0008006" key="5">
    <source>
        <dbReference type="Google" id="ProtNLM"/>
    </source>
</evidence>
<dbReference type="Proteomes" id="UP000240506">
    <property type="component" value="Unassembled WGS sequence"/>
</dbReference>
<dbReference type="Proteomes" id="UP000255061">
    <property type="component" value="Unassembled WGS sequence"/>
</dbReference>
<keyword evidence="3" id="KW-1185">Reference proteome</keyword>
<dbReference type="EMBL" id="UGYV01000001">
    <property type="protein sequence ID" value="SUI61358.1"/>
    <property type="molecule type" value="Genomic_DNA"/>
</dbReference>
<evidence type="ECO:0000313" key="1">
    <source>
        <dbReference type="EMBL" id="PTA49685.1"/>
    </source>
</evidence>
<accession>A0A379ZHG3</accession>